<sequence>MSTDESSVSLRALRDVLRSQIPDVDTFAFHLASTLDALYLGPTSVPPARIPDEVLRAISKLLPGIQVQLLTSAVPNFLHVLDERQRGLLLSFFVPSTTEVETLHMRRSVALVTYLTLPSLLSSSHPQAVSLPQQSRSFIFEILSDLVDNFSIDAIYWSIFSSSLKSRGDGWGTMQWEDAVKALVSLPGKVANAAGLWKEDGWKDDLPSSLVPREYFDRLADKFERLLYELSQTPPYNFEPLRLIVQRLASLGLLRSPSNPSDPTPNLLTSLFPPLLSHLHPAPTSPLPPYPANFLSDFFLGLPTSILANFVDSFLQHIALKLINEEDGALLPNNPDERVKRASVLLVDVIGHPRIGGEAWEAVITSITKRRADDPMRNASQARNRVIGAWVSLGGETAAKSFIDLLLRQWTDPKYIKFTLYSQQLCKSTSPSLLTWKALTHLLVLALSLLPPYHPHLVYASHQSHFLTAMHSYLAHPDSKVRRLGMLVAEIVSELTIAEDINAMEYDPQEDIEELKAGLELDEDGQPKGKKPRMRRAKRLRFTGMWEGQGEGKEEARWLRSAVSVRDQEASLADDLTGDNWLLGWDREALRPRSVPESMKEQPPQAGPSKPRGRALSKVTLPKERPKIVMLDDDQLADPLEGYASISPSSSRSPSPTPSYLEEVAADPSLALDATQNKKLAKPVYIPQLIELLKERDKPDHIEMGLKWGEQLVRAKRSFGTELVEYAPTLATMIIALNDSFNIEGFDGNRQNLLNALVACSPGNVAPYLAEQYFEGQFSLQQRSVLLTALAMGARELAGLVVPNPPTTKRIDFPTKTLPQALHRRYIGPADAPLPIDQQPGQIDEAIDGVRNLLLSKGAKKGEETVPELARGKRLRVGPTRQPKVGEIGSLSERQMAGSSKPSPVVPFKDVAAESFIMPLINRFWHFFRDVSTRDARALVSGQKYRGAGTGMILSPLALEKFLLTLALLVHAGRHSPLFLAVLSPEALEIAVTIGSRHMARPDDLGATSTEGIEGSNREAQVVGAALELALVCLDASVDLDGGRTLAMDKSQVVLAVGEWAQGVFEVENRGGEVAGGQGGMREGRIRAASAGVVVKVAEIGDKWSSVGLLR</sequence>
<dbReference type="InterPro" id="IPR019337">
    <property type="entry name" value="Telomere_length_regulation_dom"/>
</dbReference>
<evidence type="ECO:0000313" key="5">
    <source>
        <dbReference type="Proteomes" id="UP000193986"/>
    </source>
</evidence>
<dbReference type="InterPro" id="IPR038528">
    <property type="entry name" value="TEL2_C_sf"/>
</dbReference>
<dbReference type="EMBL" id="MCFC01000006">
    <property type="protein sequence ID" value="ORY33418.1"/>
    <property type="molecule type" value="Genomic_DNA"/>
</dbReference>
<comment type="caution">
    <text evidence="4">The sequence shown here is derived from an EMBL/GenBank/DDBJ whole genome shotgun (WGS) entry which is preliminary data.</text>
</comment>
<dbReference type="Proteomes" id="UP000193986">
    <property type="component" value="Unassembled WGS sequence"/>
</dbReference>
<dbReference type="InterPro" id="IPR016024">
    <property type="entry name" value="ARM-type_fold"/>
</dbReference>
<dbReference type="Gene3D" id="1.25.40.720">
    <property type="entry name" value="Telomere length regulation protein 2, C-terminal domain"/>
    <property type="match status" value="1"/>
</dbReference>
<dbReference type="STRING" id="71784.A0A1Y2BF04"/>
<dbReference type="PANTHER" id="PTHR15830">
    <property type="entry name" value="TELOMERE LENGTH REGULATION PROTEIN TEL2 FAMILY MEMBER"/>
    <property type="match status" value="1"/>
</dbReference>
<dbReference type="InParanoid" id="A0A1Y2BF04"/>
<dbReference type="GO" id="GO:0042162">
    <property type="term" value="F:telomeric DNA binding"/>
    <property type="evidence" value="ECO:0007669"/>
    <property type="project" value="TreeGrafter"/>
</dbReference>
<dbReference type="GO" id="GO:0005829">
    <property type="term" value="C:cytosol"/>
    <property type="evidence" value="ECO:0007669"/>
    <property type="project" value="TreeGrafter"/>
</dbReference>
<dbReference type="AlphaFoldDB" id="A0A1Y2BF04"/>
<dbReference type="Pfam" id="PF10193">
    <property type="entry name" value="Telomere_reg-2"/>
    <property type="match status" value="1"/>
</dbReference>
<evidence type="ECO:0000256" key="2">
    <source>
        <dbReference type="SAM" id="MobiDB-lite"/>
    </source>
</evidence>
<proteinExistence type="inferred from homology"/>
<feature type="region of interest" description="Disordered" evidence="2">
    <location>
        <begin position="640"/>
        <end position="661"/>
    </location>
</feature>
<feature type="region of interest" description="Disordered" evidence="2">
    <location>
        <begin position="592"/>
        <end position="624"/>
    </location>
</feature>
<evidence type="ECO:0000313" key="4">
    <source>
        <dbReference type="EMBL" id="ORY33418.1"/>
    </source>
</evidence>
<keyword evidence="5" id="KW-1185">Reference proteome</keyword>
<accession>A0A1Y2BF04</accession>
<organism evidence="4 5">
    <name type="scientific">Naematelia encephala</name>
    <dbReference type="NCBI Taxonomy" id="71784"/>
    <lineage>
        <taxon>Eukaryota</taxon>
        <taxon>Fungi</taxon>
        <taxon>Dikarya</taxon>
        <taxon>Basidiomycota</taxon>
        <taxon>Agaricomycotina</taxon>
        <taxon>Tremellomycetes</taxon>
        <taxon>Tremellales</taxon>
        <taxon>Naemateliaceae</taxon>
        <taxon>Naematelia</taxon>
    </lineage>
</organism>
<name>A0A1Y2BF04_9TREE</name>
<dbReference type="PANTHER" id="PTHR15830:SF10">
    <property type="entry name" value="TELOMERE LENGTH REGULATION PROTEIN TEL2 HOMOLOG"/>
    <property type="match status" value="1"/>
</dbReference>
<feature type="domain" description="Telomere length regulation protein conserved" evidence="3">
    <location>
        <begin position="683"/>
        <end position="794"/>
    </location>
</feature>
<evidence type="ECO:0000256" key="1">
    <source>
        <dbReference type="ARBA" id="ARBA00006133"/>
    </source>
</evidence>
<protein>
    <submittedName>
        <fullName evidence="4">Telomere length regulation protein-domain-containing protein</fullName>
    </submittedName>
</protein>
<dbReference type="OrthoDB" id="10254187at2759"/>
<comment type="similarity">
    <text evidence="1">Belongs to the TEL2 family.</text>
</comment>
<feature type="compositionally biased region" description="Low complexity" evidence="2">
    <location>
        <begin position="645"/>
        <end position="654"/>
    </location>
</feature>
<evidence type="ECO:0000259" key="3">
    <source>
        <dbReference type="Pfam" id="PF10193"/>
    </source>
</evidence>
<reference evidence="4 5" key="1">
    <citation type="submission" date="2016-07" db="EMBL/GenBank/DDBJ databases">
        <title>Pervasive Adenine N6-methylation of Active Genes in Fungi.</title>
        <authorList>
            <consortium name="DOE Joint Genome Institute"/>
            <person name="Mondo S.J."/>
            <person name="Dannebaum R.O."/>
            <person name="Kuo R.C."/>
            <person name="Labutti K."/>
            <person name="Haridas S."/>
            <person name="Kuo A."/>
            <person name="Salamov A."/>
            <person name="Ahrendt S.R."/>
            <person name="Lipzen A."/>
            <person name="Sullivan W."/>
            <person name="Andreopoulos W.B."/>
            <person name="Clum A."/>
            <person name="Lindquist E."/>
            <person name="Daum C."/>
            <person name="Ramamoorthy G.K."/>
            <person name="Gryganskyi A."/>
            <person name="Culley D."/>
            <person name="Magnuson J.K."/>
            <person name="James T.Y."/>
            <person name="O'Malley M.A."/>
            <person name="Stajich J.E."/>
            <person name="Spatafora J.W."/>
            <person name="Visel A."/>
            <person name="Grigoriev I.V."/>
        </authorList>
    </citation>
    <scope>NUCLEOTIDE SEQUENCE [LARGE SCALE GENOMIC DNA]</scope>
    <source>
        <strain evidence="4 5">68-887.2</strain>
    </source>
</reference>
<dbReference type="SUPFAM" id="SSF48371">
    <property type="entry name" value="ARM repeat"/>
    <property type="match status" value="1"/>
</dbReference>
<dbReference type="InterPro" id="IPR051970">
    <property type="entry name" value="TEL2_Regulation"/>
</dbReference>
<dbReference type="GO" id="GO:0051879">
    <property type="term" value="F:Hsp90 protein binding"/>
    <property type="evidence" value="ECO:0007669"/>
    <property type="project" value="TreeGrafter"/>
</dbReference>
<dbReference type="GO" id="GO:0051083">
    <property type="term" value="P:'de novo' cotranslational protein folding"/>
    <property type="evidence" value="ECO:0007669"/>
    <property type="project" value="TreeGrafter"/>
</dbReference>
<gene>
    <name evidence="4" type="ORF">BCR39DRAFT_477961</name>
</gene>